<keyword evidence="3 5" id="KW-0238">DNA-binding</keyword>
<evidence type="ECO:0000256" key="3">
    <source>
        <dbReference type="ARBA" id="ARBA00023125"/>
    </source>
</evidence>
<dbReference type="Gene3D" id="1.10.150.130">
    <property type="match status" value="1"/>
</dbReference>
<proteinExistence type="inferred from homology"/>
<dbReference type="RefSeq" id="WP_206643244.1">
    <property type="nucleotide sequence ID" value="NZ_CP071247.1"/>
</dbReference>
<evidence type="ECO:0000259" key="6">
    <source>
        <dbReference type="PROSITE" id="PS51898"/>
    </source>
</evidence>
<evidence type="ECO:0000256" key="4">
    <source>
        <dbReference type="ARBA" id="ARBA00023172"/>
    </source>
</evidence>
<dbReference type="PROSITE" id="PS51898">
    <property type="entry name" value="TYR_RECOMBINASE"/>
    <property type="match status" value="1"/>
</dbReference>
<keyword evidence="9" id="KW-1185">Reference proteome</keyword>
<dbReference type="PANTHER" id="PTHR30349:SF41">
    <property type="entry name" value="INTEGRASE_RECOMBINASE PROTEIN MJ0367-RELATED"/>
    <property type="match status" value="1"/>
</dbReference>
<dbReference type="InterPro" id="IPR010998">
    <property type="entry name" value="Integrase_recombinase_N"/>
</dbReference>
<organism evidence="8 9">
    <name type="scientific">Marinobacter salinisoli</name>
    <dbReference type="NCBI Taxonomy" id="2769486"/>
    <lineage>
        <taxon>Bacteria</taxon>
        <taxon>Pseudomonadati</taxon>
        <taxon>Pseudomonadota</taxon>
        <taxon>Gammaproteobacteria</taxon>
        <taxon>Pseudomonadales</taxon>
        <taxon>Marinobacteraceae</taxon>
        <taxon>Marinobacter</taxon>
    </lineage>
</organism>
<accession>A0ABX7MR86</accession>
<dbReference type="CDD" id="cd01184">
    <property type="entry name" value="INT_C_like_1"/>
    <property type="match status" value="1"/>
</dbReference>
<keyword evidence="2" id="KW-0229">DNA integration</keyword>
<dbReference type="Pfam" id="PF00589">
    <property type="entry name" value="Phage_integrase"/>
    <property type="match status" value="1"/>
</dbReference>
<gene>
    <name evidence="8" type="ORF">LPB19_12570</name>
</gene>
<dbReference type="EMBL" id="CP071247">
    <property type="protein sequence ID" value="QSP94022.1"/>
    <property type="molecule type" value="Genomic_DNA"/>
</dbReference>
<dbReference type="PANTHER" id="PTHR30349">
    <property type="entry name" value="PHAGE INTEGRASE-RELATED"/>
    <property type="match status" value="1"/>
</dbReference>
<dbReference type="InterPro" id="IPR002104">
    <property type="entry name" value="Integrase_catalytic"/>
</dbReference>
<evidence type="ECO:0000256" key="2">
    <source>
        <dbReference type="ARBA" id="ARBA00022908"/>
    </source>
</evidence>
<evidence type="ECO:0000259" key="7">
    <source>
        <dbReference type="PROSITE" id="PS51900"/>
    </source>
</evidence>
<dbReference type="InterPro" id="IPR050090">
    <property type="entry name" value="Tyrosine_recombinase_XerCD"/>
</dbReference>
<keyword evidence="4" id="KW-0233">DNA recombination</keyword>
<dbReference type="InterPro" id="IPR013762">
    <property type="entry name" value="Integrase-like_cat_sf"/>
</dbReference>
<feature type="domain" description="Core-binding (CB)" evidence="7">
    <location>
        <begin position="133"/>
        <end position="215"/>
    </location>
</feature>
<protein>
    <submittedName>
        <fullName evidence="8">Site-specific integrase</fullName>
    </submittedName>
</protein>
<dbReference type="SUPFAM" id="SSF56349">
    <property type="entry name" value="DNA breaking-rejoining enzymes"/>
    <property type="match status" value="1"/>
</dbReference>
<evidence type="ECO:0000313" key="8">
    <source>
        <dbReference type="EMBL" id="QSP94022.1"/>
    </source>
</evidence>
<feature type="domain" description="Tyr recombinase" evidence="6">
    <location>
        <begin position="240"/>
        <end position="437"/>
    </location>
</feature>
<sequence>MRPSGGTIRWNNMYLQRSSFGVYYTRIPLPKCARDDGFPHAVRVSLLTKCRKTAVQRNALVSGCVLDYLGQPGTFSSRDHFDRDLKALRLGLHGFFDGTLNHPPAQANAPETPLVSTSTETLEPKSDKKAAYRDFAWLIRSYMKYKRKTGVTEKYLQQVAGRLRPLVGYFNDRNPRTLKMTDALGYQEDLVSNDWSAKTTKEYMSVARQLCDWCVRMDYLRRNPFDGVKAILQESKAAHEQRAIWTPAQLQDLLSHERFSTRGGPDDMWIPLILLHSGLRPSEACQLRVSDVRQCPLSGIWYFNVSDEGPGQRVKTANARRHVPVHHDLLQRGFLEYLSRRKAARKVQLFNCTPTGKDNDWSRNFTQRFNRFLSNKLGYETGNRPTAHSLRHTFIDALKQQDVPEYLVAEIAGHSKRSITFGRYGKPSGLAKCAKVINSIELVGGR</sequence>
<comment type="similarity">
    <text evidence="1">Belongs to the 'phage' integrase family.</text>
</comment>
<reference evidence="8 9" key="1">
    <citation type="submission" date="2021-03" db="EMBL/GenBank/DDBJ databases">
        <title>Genome sequencing of Marinobacter sp. LPB0319.</title>
        <authorList>
            <person name="Kim J."/>
        </authorList>
    </citation>
    <scope>NUCLEOTIDE SEQUENCE [LARGE SCALE GENOMIC DNA]</scope>
    <source>
        <strain evidence="8 9">LPB0319</strain>
    </source>
</reference>
<evidence type="ECO:0000256" key="1">
    <source>
        <dbReference type="ARBA" id="ARBA00008857"/>
    </source>
</evidence>
<dbReference type="Gene3D" id="1.10.443.10">
    <property type="entry name" value="Intergrase catalytic core"/>
    <property type="match status" value="1"/>
</dbReference>
<dbReference type="InterPro" id="IPR044068">
    <property type="entry name" value="CB"/>
</dbReference>
<dbReference type="PROSITE" id="PS51900">
    <property type="entry name" value="CB"/>
    <property type="match status" value="1"/>
</dbReference>
<dbReference type="InterPro" id="IPR011010">
    <property type="entry name" value="DNA_brk_join_enz"/>
</dbReference>
<dbReference type="Proteomes" id="UP000663555">
    <property type="component" value="Chromosome"/>
</dbReference>
<name>A0ABX7MR86_9GAMM</name>
<evidence type="ECO:0000256" key="5">
    <source>
        <dbReference type="PROSITE-ProRule" id="PRU01248"/>
    </source>
</evidence>
<evidence type="ECO:0000313" key="9">
    <source>
        <dbReference type="Proteomes" id="UP000663555"/>
    </source>
</evidence>